<dbReference type="OrthoDB" id="6373236at2759"/>
<dbReference type="Proteomes" id="UP000011014">
    <property type="component" value="Unassembled WGS sequence"/>
</dbReference>
<accession>E4XFT5</accession>
<dbReference type="InterPro" id="IPR003175">
    <property type="entry name" value="CDI_dom"/>
</dbReference>
<dbReference type="Pfam" id="PF02234">
    <property type="entry name" value="CDI"/>
    <property type="match status" value="1"/>
</dbReference>
<evidence type="ECO:0000313" key="8">
    <source>
        <dbReference type="EMBL" id="CBY24474.1"/>
    </source>
</evidence>
<keyword evidence="10" id="KW-1185">Reference proteome</keyword>
<evidence type="ECO:0000256" key="6">
    <source>
        <dbReference type="SAM" id="MobiDB-lite"/>
    </source>
</evidence>
<keyword evidence="3" id="KW-0649">Protein kinase inhibitor</keyword>
<feature type="compositionally biased region" description="Low complexity" evidence="6">
    <location>
        <begin position="195"/>
        <end position="205"/>
    </location>
</feature>
<dbReference type="Proteomes" id="UP000001307">
    <property type="component" value="Unassembled WGS sequence"/>
</dbReference>
<feature type="region of interest" description="Disordered" evidence="6">
    <location>
        <begin position="98"/>
        <end position="133"/>
    </location>
</feature>
<dbReference type="PANTHER" id="PTHR10265">
    <property type="entry name" value="CYCLIN-DEPENDENT KINASE INHIBITOR 1"/>
    <property type="match status" value="1"/>
</dbReference>
<feature type="region of interest" description="Disordered" evidence="6">
    <location>
        <begin position="223"/>
        <end position="249"/>
    </location>
</feature>
<keyword evidence="4" id="KW-0539">Nucleus</keyword>
<comment type="similarity">
    <text evidence="2">Belongs to the CDI family.</text>
</comment>
<dbReference type="InterPro" id="IPR044898">
    <property type="entry name" value="CDI_dom_sf"/>
</dbReference>
<keyword evidence="5" id="KW-0131">Cell cycle</keyword>
<dbReference type="EMBL" id="FN653046">
    <property type="protein sequence ID" value="CBY24474.1"/>
    <property type="molecule type" value="Genomic_DNA"/>
</dbReference>
<evidence type="ECO:0000256" key="4">
    <source>
        <dbReference type="ARBA" id="ARBA00023242"/>
    </source>
</evidence>
<dbReference type="EMBL" id="FN656342">
    <property type="protein sequence ID" value="CBY41246.1"/>
    <property type="molecule type" value="Genomic_DNA"/>
</dbReference>
<dbReference type="Gene3D" id="4.10.365.10">
    <property type="entry name" value="p27"/>
    <property type="match status" value="1"/>
</dbReference>
<organism evidence="8">
    <name type="scientific">Oikopleura dioica</name>
    <name type="common">Tunicate</name>
    <dbReference type="NCBI Taxonomy" id="34765"/>
    <lineage>
        <taxon>Eukaryota</taxon>
        <taxon>Metazoa</taxon>
        <taxon>Chordata</taxon>
        <taxon>Tunicata</taxon>
        <taxon>Appendicularia</taxon>
        <taxon>Copelata</taxon>
        <taxon>Oikopleuridae</taxon>
        <taxon>Oikopleura</taxon>
    </lineage>
</organism>
<proteinExistence type="inferred from homology"/>
<dbReference type="PANTHER" id="PTHR10265:SF45">
    <property type="entry name" value="DACAPO"/>
    <property type="match status" value="1"/>
</dbReference>
<dbReference type="GO" id="GO:0051726">
    <property type="term" value="P:regulation of cell cycle"/>
    <property type="evidence" value="ECO:0007669"/>
    <property type="project" value="InterPro"/>
</dbReference>
<dbReference type="AlphaFoldDB" id="E4XFT5"/>
<dbReference type="InParanoid" id="E4XFT5"/>
<feature type="domain" description="Cyclin-dependent kinase inhibitor" evidence="7">
    <location>
        <begin position="20"/>
        <end position="74"/>
    </location>
</feature>
<dbReference type="GO" id="GO:0005634">
    <property type="term" value="C:nucleus"/>
    <property type="evidence" value="ECO:0007669"/>
    <property type="project" value="UniProtKB-SubCell"/>
</dbReference>
<evidence type="ECO:0000259" key="7">
    <source>
        <dbReference type="Pfam" id="PF02234"/>
    </source>
</evidence>
<gene>
    <name evidence="8" type="ORF">GSOID_T00010338001</name>
    <name evidence="9" type="ORF">GSOID_T00023309001</name>
</gene>
<evidence type="ECO:0000256" key="5">
    <source>
        <dbReference type="ARBA" id="ARBA00023306"/>
    </source>
</evidence>
<feature type="region of interest" description="Disordered" evidence="6">
    <location>
        <begin position="188"/>
        <end position="208"/>
    </location>
</feature>
<evidence type="ECO:0000313" key="10">
    <source>
        <dbReference type="Proteomes" id="UP000001307"/>
    </source>
</evidence>
<protein>
    <recommendedName>
        <fullName evidence="7">Cyclin-dependent kinase inhibitor domain-containing protein</fullName>
    </recommendedName>
</protein>
<evidence type="ECO:0000313" key="9">
    <source>
        <dbReference type="EMBL" id="CBY41246.1"/>
    </source>
</evidence>
<sequence length="249" mass="28879">MIMKREDIIPRGNIQKVRRNLFGSPTQEDRDQFTKMYEEQMAKDRQEMERKYNFSFKHDMPIMSIDEKFEWEEVSQDEVPKVFRPSVLADRKNIILNGPPAAPEKRVRKSRMAPPSTTTARRTSLKRRSETPASIVPVLRDVPEEADEPVDESFEQPRKHRRVTDATNIGRTTVRAIRKQRRITDIFETSRRSTRTSPSKKASTRLSPKSMALKKMDDLIMMSSPTPGMRTRGSTARSLSMVGRRRTLA</sequence>
<reference evidence="8" key="1">
    <citation type="journal article" date="2010" name="Science">
        <title>Plasticity of animal genome architecture unmasked by rapid evolution of a pelagic tunicate.</title>
        <authorList>
            <person name="Denoeud F."/>
            <person name="Henriet S."/>
            <person name="Mungpakdee S."/>
            <person name="Aury J.M."/>
            <person name="Da Silva C."/>
            <person name="Brinkmann H."/>
            <person name="Mikhaleva J."/>
            <person name="Olsen L.C."/>
            <person name="Jubin C."/>
            <person name="Canestro C."/>
            <person name="Bouquet J.M."/>
            <person name="Danks G."/>
            <person name="Poulain J."/>
            <person name="Campsteijn C."/>
            <person name="Adamski M."/>
            <person name="Cross I."/>
            <person name="Yadetie F."/>
            <person name="Muffato M."/>
            <person name="Louis A."/>
            <person name="Butcher S."/>
            <person name="Tsagkogeorga G."/>
            <person name="Konrad A."/>
            <person name="Singh S."/>
            <person name="Jensen M.F."/>
            <person name="Cong E.H."/>
            <person name="Eikeseth-Otteraa H."/>
            <person name="Noel B."/>
            <person name="Anthouard V."/>
            <person name="Porcel B.M."/>
            <person name="Kachouri-Lafond R."/>
            <person name="Nishino A."/>
            <person name="Ugolini M."/>
            <person name="Chourrout P."/>
            <person name="Nishida H."/>
            <person name="Aasland R."/>
            <person name="Huzurbazar S."/>
            <person name="Westhof E."/>
            <person name="Delsuc F."/>
            <person name="Lehrach H."/>
            <person name="Reinhardt R."/>
            <person name="Weissenbach J."/>
            <person name="Roy S.W."/>
            <person name="Artiguenave F."/>
            <person name="Postlethwait J.H."/>
            <person name="Manak J.R."/>
            <person name="Thompson E.M."/>
            <person name="Jaillon O."/>
            <person name="Du Pasquier L."/>
            <person name="Boudinot P."/>
            <person name="Liberles D.A."/>
            <person name="Volff J.N."/>
            <person name="Philippe H."/>
            <person name="Lenhard B."/>
            <person name="Roest Crollius H."/>
            <person name="Wincker P."/>
            <person name="Chourrout D."/>
        </authorList>
    </citation>
    <scope>NUCLEOTIDE SEQUENCE [LARGE SCALE GENOMIC DNA]</scope>
</reference>
<name>E4XFT5_OIKDI</name>
<dbReference type="GO" id="GO:0004861">
    <property type="term" value="F:cyclin-dependent protein serine/threonine kinase inhibitor activity"/>
    <property type="evidence" value="ECO:0007669"/>
    <property type="project" value="InterPro"/>
</dbReference>
<evidence type="ECO:0000256" key="2">
    <source>
        <dbReference type="ARBA" id="ARBA00006726"/>
    </source>
</evidence>
<evidence type="ECO:0000256" key="3">
    <source>
        <dbReference type="ARBA" id="ARBA00023013"/>
    </source>
</evidence>
<comment type="subcellular location">
    <subcellularLocation>
        <location evidence="1">Nucleus</location>
    </subcellularLocation>
</comment>
<evidence type="ECO:0000256" key="1">
    <source>
        <dbReference type="ARBA" id="ARBA00004123"/>
    </source>
</evidence>